<organism evidence="1 2">
    <name type="scientific">Gynuella sunshinyii YC6258</name>
    <dbReference type="NCBI Taxonomy" id="1445510"/>
    <lineage>
        <taxon>Bacteria</taxon>
        <taxon>Pseudomonadati</taxon>
        <taxon>Pseudomonadota</taxon>
        <taxon>Gammaproteobacteria</taxon>
        <taxon>Oceanospirillales</taxon>
        <taxon>Saccharospirillaceae</taxon>
        <taxon>Gynuella</taxon>
    </lineage>
</organism>
<keyword evidence="2" id="KW-1185">Reference proteome</keyword>
<accession>A0A0C5VKG2</accession>
<name>A0A0C5VKG2_9GAMM</name>
<dbReference type="OrthoDB" id="103324at2"/>
<dbReference type="RefSeq" id="WP_144407623.1">
    <property type="nucleotide sequence ID" value="NZ_CP007142.1"/>
</dbReference>
<gene>
    <name evidence="1" type="ORF">YC6258_02703</name>
</gene>
<sequence>MSTKNHHITHGIPFAFDGDNRFICIGKPGNIFRLMTDGCGTRRFDQGKNVRKLTRFICHTLDDVIGSLVNEDEAYG</sequence>
<evidence type="ECO:0000313" key="1">
    <source>
        <dbReference type="EMBL" id="AJQ94741.1"/>
    </source>
</evidence>
<dbReference type="STRING" id="1445510.YC6258_02703"/>
<evidence type="ECO:0000313" key="2">
    <source>
        <dbReference type="Proteomes" id="UP000032266"/>
    </source>
</evidence>
<dbReference type="AlphaFoldDB" id="A0A0C5VKG2"/>
<dbReference type="EMBL" id="CP007142">
    <property type="protein sequence ID" value="AJQ94741.1"/>
    <property type="molecule type" value="Genomic_DNA"/>
</dbReference>
<dbReference type="Proteomes" id="UP000032266">
    <property type="component" value="Chromosome"/>
</dbReference>
<reference evidence="1 2" key="1">
    <citation type="submission" date="2014-01" db="EMBL/GenBank/DDBJ databases">
        <title>Full genme sequencing of cellulolytic bacterium Gynuella sunshinyii YC6258T gen. nov., sp. nov.</title>
        <authorList>
            <person name="Khan H."/>
            <person name="Chung E.J."/>
            <person name="Chung Y.R."/>
        </authorList>
    </citation>
    <scope>NUCLEOTIDE SEQUENCE [LARGE SCALE GENOMIC DNA]</scope>
    <source>
        <strain evidence="1 2">YC6258</strain>
    </source>
</reference>
<dbReference type="KEGG" id="gsn:YC6258_02703"/>
<protein>
    <submittedName>
        <fullName evidence="1">Uncharacterized protein</fullName>
    </submittedName>
</protein>
<proteinExistence type="predicted"/>
<dbReference type="HOGENOM" id="CLU_2649381_0_0_6"/>